<evidence type="ECO:0000256" key="2">
    <source>
        <dbReference type="SAM" id="MobiDB-lite"/>
    </source>
</evidence>
<reference evidence="6 7" key="1">
    <citation type="submission" date="2020-01" db="EMBL/GenBank/DDBJ databases">
        <title>Insect and environment-associated Actinomycetes.</title>
        <authorList>
            <person name="Currrie C."/>
            <person name="Chevrette M."/>
            <person name="Carlson C."/>
            <person name="Stubbendieck R."/>
            <person name="Wendt-Pienkowski E."/>
        </authorList>
    </citation>
    <scope>NUCLEOTIDE SEQUENCE [LARGE SCALE GENOMIC DNA]</scope>
    <source>
        <strain evidence="6 7">SID11342</strain>
    </source>
</reference>
<feature type="signal peptide" evidence="3">
    <location>
        <begin position="1"/>
        <end position="32"/>
    </location>
</feature>
<dbReference type="RefSeq" id="WP_028439960.1">
    <property type="nucleotide sequence ID" value="NZ_CP108743.1"/>
</dbReference>
<dbReference type="InterPro" id="IPR000782">
    <property type="entry name" value="FAS1_domain"/>
</dbReference>
<dbReference type="Proteomes" id="UP000471293">
    <property type="component" value="Unassembled WGS sequence"/>
</dbReference>
<evidence type="ECO:0000313" key="8">
    <source>
        <dbReference type="Proteomes" id="UP000735541"/>
    </source>
</evidence>
<comment type="caution">
    <text evidence="6">The sequence shown here is derived from an EMBL/GenBank/DDBJ whole genome shotgun (WGS) entry which is preliminary data.</text>
</comment>
<dbReference type="GeneID" id="97297033"/>
<keyword evidence="8" id="KW-1185">Reference proteome</keyword>
<dbReference type="InterPro" id="IPR036378">
    <property type="entry name" value="FAS1_dom_sf"/>
</dbReference>
<feature type="chain" id="PRO_5026743723" evidence="3">
    <location>
        <begin position="33"/>
        <end position="209"/>
    </location>
</feature>
<feature type="compositionally biased region" description="Low complexity" evidence="2">
    <location>
        <begin position="32"/>
        <end position="56"/>
    </location>
</feature>
<name>A0A6N9UCQ7_STRHA</name>
<dbReference type="PROSITE" id="PS50213">
    <property type="entry name" value="FAS1"/>
    <property type="match status" value="1"/>
</dbReference>
<dbReference type="GO" id="GO:0007155">
    <property type="term" value="P:cell adhesion"/>
    <property type="evidence" value="ECO:0007669"/>
    <property type="project" value="TreeGrafter"/>
</dbReference>
<dbReference type="GO" id="GO:0030198">
    <property type="term" value="P:extracellular matrix organization"/>
    <property type="evidence" value="ECO:0007669"/>
    <property type="project" value="TreeGrafter"/>
</dbReference>
<evidence type="ECO:0000256" key="1">
    <source>
        <dbReference type="ARBA" id="ARBA00022729"/>
    </source>
</evidence>
<dbReference type="PANTHER" id="PTHR10900:SF77">
    <property type="entry name" value="FI19380P1"/>
    <property type="match status" value="1"/>
</dbReference>
<dbReference type="InterPro" id="IPR050904">
    <property type="entry name" value="Adhesion/Biosynth-related"/>
</dbReference>
<dbReference type="FunFam" id="2.30.180.10:FF:000019">
    <property type="entry name" value="Cell surface lipoprotein"/>
    <property type="match status" value="1"/>
</dbReference>
<dbReference type="GO" id="GO:0031012">
    <property type="term" value="C:extracellular matrix"/>
    <property type="evidence" value="ECO:0007669"/>
    <property type="project" value="TreeGrafter"/>
</dbReference>
<evidence type="ECO:0000313" key="7">
    <source>
        <dbReference type="Proteomes" id="UP000471293"/>
    </source>
</evidence>
<protein>
    <submittedName>
        <fullName evidence="6">Fasciclin domain-containing protein</fullName>
    </submittedName>
</protein>
<proteinExistence type="predicted"/>
<dbReference type="SMART" id="SM00554">
    <property type="entry name" value="FAS1"/>
    <property type="match status" value="1"/>
</dbReference>
<evidence type="ECO:0000313" key="6">
    <source>
        <dbReference type="EMBL" id="NEA20392.1"/>
    </source>
</evidence>
<organism evidence="6 7">
    <name type="scientific">Streptomyces halstedii</name>
    <dbReference type="NCBI Taxonomy" id="1944"/>
    <lineage>
        <taxon>Bacteria</taxon>
        <taxon>Bacillati</taxon>
        <taxon>Actinomycetota</taxon>
        <taxon>Actinomycetes</taxon>
        <taxon>Kitasatosporales</taxon>
        <taxon>Streptomycetaceae</taxon>
        <taxon>Streptomyces</taxon>
    </lineage>
</organism>
<dbReference type="Proteomes" id="UP000735541">
    <property type="component" value="Unassembled WGS sequence"/>
</dbReference>
<feature type="domain" description="FAS1" evidence="4">
    <location>
        <begin position="74"/>
        <end position="204"/>
    </location>
</feature>
<evidence type="ECO:0000256" key="3">
    <source>
        <dbReference type="SAM" id="SignalP"/>
    </source>
</evidence>
<dbReference type="EMBL" id="JAAGLQ010000705">
    <property type="protein sequence ID" value="NEA20392.1"/>
    <property type="molecule type" value="Genomic_DNA"/>
</dbReference>
<sequence length="209" mass="21292">MKITHHRTIAVAAAAALALPLSLGALVPQALADTSSPSPSTDKSSSPSASPGATKPFGPDCSAFSKSTRDAVAKEPLATAAARDPNLSTLVSAVKAAGLTDTLNKAKDTTLFAPTNAAFDKMGKAKVDALLKNKAELKKLLTYHVVGEKISPDQLPHGDFTTMEGGKLTTTGSGTSFKVNKTAAITCGDITTANGKVYVIDGVLTPPSS</sequence>
<dbReference type="EMBL" id="JAHUVW010000001">
    <property type="protein sequence ID" value="MBV7668425.1"/>
    <property type="molecule type" value="Genomic_DNA"/>
</dbReference>
<gene>
    <name evidence="6" type="ORF">G3I29_34075</name>
    <name evidence="5" type="ORF">STHAL_02750</name>
</gene>
<evidence type="ECO:0000313" key="5">
    <source>
        <dbReference type="EMBL" id="MBV7668425.1"/>
    </source>
</evidence>
<reference evidence="5 8" key="2">
    <citation type="submission" date="2021-07" db="EMBL/GenBank/DDBJ databases">
        <title>Sequencing Streptomyces halstedii LGO-A4 genome an citrus endophytic actinomycete.</title>
        <authorList>
            <person name="Samborskyy M."/>
            <person name="Scott N."/>
            <person name="Deglau R."/>
            <person name="Dickens S."/>
            <person name="Oliveira L.G."/>
        </authorList>
    </citation>
    <scope>NUCLEOTIDE SEQUENCE [LARGE SCALE GENOMIC DNA]</scope>
    <source>
        <strain evidence="5 8">LGO-A4</strain>
    </source>
</reference>
<dbReference type="PANTHER" id="PTHR10900">
    <property type="entry name" value="PERIOSTIN-RELATED"/>
    <property type="match status" value="1"/>
</dbReference>
<evidence type="ECO:0000259" key="4">
    <source>
        <dbReference type="PROSITE" id="PS50213"/>
    </source>
</evidence>
<dbReference type="AlphaFoldDB" id="A0A6N9UCQ7"/>
<dbReference type="Pfam" id="PF02469">
    <property type="entry name" value="Fasciclin"/>
    <property type="match status" value="1"/>
</dbReference>
<keyword evidence="1 3" id="KW-0732">Signal</keyword>
<feature type="region of interest" description="Disordered" evidence="2">
    <location>
        <begin position="32"/>
        <end position="61"/>
    </location>
</feature>
<accession>A0A6N9UCQ7</accession>
<dbReference type="Gene3D" id="2.30.180.10">
    <property type="entry name" value="FAS1 domain"/>
    <property type="match status" value="1"/>
</dbReference>
<dbReference type="GO" id="GO:0005615">
    <property type="term" value="C:extracellular space"/>
    <property type="evidence" value="ECO:0007669"/>
    <property type="project" value="TreeGrafter"/>
</dbReference>
<dbReference type="SUPFAM" id="SSF82153">
    <property type="entry name" value="FAS1 domain"/>
    <property type="match status" value="1"/>
</dbReference>
<dbReference type="GO" id="GO:0050839">
    <property type="term" value="F:cell adhesion molecule binding"/>
    <property type="evidence" value="ECO:0007669"/>
    <property type="project" value="TreeGrafter"/>
</dbReference>